<keyword evidence="1" id="KW-0489">Methyltransferase</keyword>
<dbReference type="PANTHER" id="PTHR14741">
    <property type="entry name" value="S-ADENOSYLMETHIONINE-DEPENDENT METHYLTRANSFERASE RELATED"/>
    <property type="match status" value="1"/>
</dbReference>
<dbReference type="Gene3D" id="3.40.50.150">
    <property type="entry name" value="Vaccinia Virus protein VP39"/>
    <property type="match status" value="1"/>
</dbReference>
<dbReference type="AlphaFoldDB" id="A0A284VQ63"/>
<dbReference type="Pfam" id="PF09445">
    <property type="entry name" value="Methyltransf_15"/>
    <property type="match status" value="1"/>
</dbReference>
<dbReference type="OrthoDB" id="56872at2157"/>
<accession>A0A284VQ63</accession>
<gene>
    <name evidence="1" type="ORF">MNV_330026</name>
</gene>
<dbReference type="RefSeq" id="WP_096206055.1">
    <property type="nucleotide sequence ID" value="NZ_FZMP01000178.1"/>
</dbReference>
<dbReference type="EMBL" id="FZMP01000178">
    <property type="protein sequence ID" value="SNQ61358.1"/>
    <property type="molecule type" value="Genomic_DNA"/>
</dbReference>
<dbReference type="STRING" id="1392998.ANME2D_00940"/>
<dbReference type="PANTHER" id="PTHR14741:SF32">
    <property type="entry name" value="TRIMETHYLGUANOSINE SYNTHASE"/>
    <property type="match status" value="1"/>
</dbReference>
<organism evidence="1 2">
    <name type="scientific">Candidatus Methanoperedens nitratireducens</name>
    <dbReference type="NCBI Taxonomy" id="1392998"/>
    <lineage>
        <taxon>Archaea</taxon>
        <taxon>Methanobacteriati</taxon>
        <taxon>Methanobacteriota</taxon>
        <taxon>Stenosarchaea group</taxon>
        <taxon>Methanomicrobia</taxon>
        <taxon>Methanosarcinales</taxon>
        <taxon>ANME-2 cluster</taxon>
        <taxon>Candidatus Methanoperedentaceae</taxon>
        <taxon>Candidatus Methanoperedens</taxon>
    </lineage>
</organism>
<proteinExistence type="predicted"/>
<reference evidence="2" key="1">
    <citation type="submission" date="2017-06" db="EMBL/GenBank/DDBJ databases">
        <authorList>
            <person name="Cremers G."/>
        </authorList>
    </citation>
    <scope>NUCLEOTIDE SEQUENCE [LARGE SCALE GENOMIC DNA]</scope>
</reference>
<dbReference type="Proteomes" id="UP000218615">
    <property type="component" value="Unassembled WGS sequence"/>
</dbReference>
<keyword evidence="1" id="KW-0808">Transferase</keyword>
<keyword evidence="2" id="KW-1185">Reference proteome</keyword>
<dbReference type="SUPFAM" id="SSF53335">
    <property type="entry name" value="S-adenosyl-L-methionine-dependent methyltransferases"/>
    <property type="match status" value="1"/>
</dbReference>
<dbReference type="InterPro" id="IPR029063">
    <property type="entry name" value="SAM-dependent_MTases_sf"/>
</dbReference>
<dbReference type="CDD" id="cd02440">
    <property type="entry name" value="AdoMet_MTases"/>
    <property type="match status" value="1"/>
</dbReference>
<evidence type="ECO:0000313" key="1">
    <source>
        <dbReference type="EMBL" id="SNQ61358.1"/>
    </source>
</evidence>
<evidence type="ECO:0000313" key="2">
    <source>
        <dbReference type="Proteomes" id="UP000218615"/>
    </source>
</evidence>
<dbReference type="GO" id="GO:0071164">
    <property type="term" value="F:RNA cap trimethylguanosine synthase activity"/>
    <property type="evidence" value="ECO:0007669"/>
    <property type="project" value="TreeGrafter"/>
</dbReference>
<dbReference type="InterPro" id="IPR019012">
    <property type="entry name" value="RNA_cap_Gua-N2-MeTrfase"/>
</dbReference>
<name>A0A284VQ63_9EURY</name>
<sequence length="341" mass="38325">MTRDKRTIKFTKPIFSNKEGLQLATPEIVAGYIAKRLKTGIIADLGCGIGGQVIFFAKEGKKVYAVERNPEKLEYAKKNCELYDVKNVEFILGDVLSENIKEKVSDADIIFSDPARPLAEKERTLENLEPPITEIIKLYSDTTQELAFHAPPQMPPSRIAFDCEREYLSLNGQLNRLTLYFGALKRCDRSAVVLPGEAQLCSSGAPAIKTGDLREYVYEPEPSVVKAELLNELAQTSSEAGGRIFFYKGDERRTLLTSSELIESPFFKDSYRVLGTTGKDIRSIKEILGSENAGKVVLRFDIEPERYWDVRKKLEEGLRGERTLHAFGFGDEVLVGEKIKK</sequence>
<protein>
    <submittedName>
        <fullName evidence="1">RNA cap guanine-N2 methyltransferase</fullName>
    </submittedName>
</protein>